<proteinExistence type="inferred from homology"/>
<evidence type="ECO:0000313" key="9">
    <source>
        <dbReference type="Proteomes" id="UP001332243"/>
    </source>
</evidence>
<feature type="transmembrane region" description="Helical" evidence="6">
    <location>
        <begin position="228"/>
        <end position="245"/>
    </location>
</feature>
<dbReference type="InterPro" id="IPR045214">
    <property type="entry name" value="Surf1/Surf4"/>
</dbReference>
<organism evidence="8 9">
    <name type="scientific">Plantactinospora sonchi</name>
    <dbReference type="NCBI Taxonomy" id="1544735"/>
    <lineage>
        <taxon>Bacteria</taxon>
        <taxon>Bacillati</taxon>
        <taxon>Actinomycetota</taxon>
        <taxon>Actinomycetes</taxon>
        <taxon>Micromonosporales</taxon>
        <taxon>Micromonosporaceae</taxon>
        <taxon>Plantactinospora</taxon>
    </lineage>
</organism>
<evidence type="ECO:0000256" key="6">
    <source>
        <dbReference type="RuleBase" id="RU363076"/>
    </source>
</evidence>
<dbReference type="PROSITE" id="PS50895">
    <property type="entry name" value="SURF1"/>
    <property type="match status" value="1"/>
</dbReference>
<protein>
    <recommendedName>
        <fullName evidence="6">SURF1-like protein</fullName>
    </recommendedName>
</protein>
<dbReference type="Pfam" id="PF02104">
    <property type="entry name" value="SURF1"/>
    <property type="match status" value="1"/>
</dbReference>
<dbReference type="RefSeq" id="WP_331217637.1">
    <property type="nucleotide sequence ID" value="NZ_JAZGQK010000030.1"/>
</dbReference>
<evidence type="ECO:0000256" key="4">
    <source>
        <dbReference type="ARBA" id="ARBA00022989"/>
    </source>
</evidence>
<keyword evidence="6" id="KW-1003">Cell membrane</keyword>
<evidence type="ECO:0000256" key="3">
    <source>
        <dbReference type="ARBA" id="ARBA00022692"/>
    </source>
</evidence>
<sequence>MYRFLLTPRWLGILALTLVAAAVMVLLGDWQLHRYQERAATNERIDSTATMPPVPLSQVVPPPVGPAGSVGQPPSADAAWTRITVTGRYDDTTPILIRNRTVESRVGFEVLTPLVLADGSAVLVDRGWLAPPPSGNALSRPTVPAAPTGEVTVVGRLHLSESKPDAIVRQDGRVETRRISVPELARELKYPVYHGYLLLDEQTPAADPAFAAVAIGHENDWQNAGYVVQWWLFALLTLVGFGWAARREARGGTGDDNADGASLDLAAPRKPRKPLDRAADPA</sequence>
<dbReference type="PANTHER" id="PTHR23427">
    <property type="entry name" value="SURFEIT LOCUS PROTEIN"/>
    <property type="match status" value="1"/>
</dbReference>
<feature type="region of interest" description="Disordered" evidence="7">
    <location>
        <begin position="250"/>
        <end position="282"/>
    </location>
</feature>
<evidence type="ECO:0000256" key="5">
    <source>
        <dbReference type="ARBA" id="ARBA00023136"/>
    </source>
</evidence>
<keyword evidence="9" id="KW-1185">Reference proteome</keyword>
<evidence type="ECO:0000256" key="1">
    <source>
        <dbReference type="ARBA" id="ARBA00004370"/>
    </source>
</evidence>
<comment type="similarity">
    <text evidence="2 6">Belongs to the SURF1 family.</text>
</comment>
<evidence type="ECO:0000313" key="8">
    <source>
        <dbReference type="EMBL" id="MEE6262711.1"/>
    </source>
</evidence>
<evidence type="ECO:0000256" key="2">
    <source>
        <dbReference type="ARBA" id="ARBA00007165"/>
    </source>
</evidence>
<keyword evidence="4 6" id="KW-1133">Transmembrane helix</keyword>
<comment type="caution">
    <text evidence="8">The sequence shown here is derived from an EMBL/GenBank/DDBJ whole genome shotgun (WGS) entry which is preliminary data.</text>
</comment>
<accession>A0ABU7S1U3</accession>
<dbReference type="PANTHER" id="PTHR23427:SF2">
    <property type="entry name" value="SURFEIT LOCUS PROTEIN 1"/>
    <property type="match status" value="1"/>
</dbReference>
<dbReference type="Proteomes" id="UP001332243">
    <property type="component" value="Unassembled WGS sequence"/>
</dbReference>
<feature type="compositionally biased region" description="Basic and acidic residues" evidence="7">
    <location>
        <begin position="273"/>
        <end position="282"/>
    </location>
</feature>
<dbReference type="EMBL" id="JAZGQK010000030">
    <property type="protein sequence ID" value="MEE6262711.1"/>
    <property type="molecule type" value="Genomic_DNA"/>
</dbReference>
<gene>
    <name evidence="8" type="ORF">V1633_29955</name>
</gene>
<comment type="caution">
    <text evidence="6">Lacks conserved residue(s) required for the propagation of feature annotation.</text>
</comment>
<reference evidence="8 9" key="1">
    <citation type="submission" date="2024-01" db="EMBL/GenBank/DDBJ databases">
        <title>Genome insights into Plantactinospora sonchi sp. nov.</title>
        <authorList>
            <person name="Wang L."/>
        </authorList>
    </citation>
    <scope>NUCLEOTIDE SEQUENCE [LARGE SCALE GENOMIC DNA]</scope>
    <source>
        <strain evidence="8 9">NEAU-QY2</strain>
    </source>
</reference>
<dbReference type="CDD" id="cd06662">
    <property type="entry name" value="SURF1"/>
    <property type="match status" value="1"/>
</dbReference>
<name>A0ABU7S1U3_9ACTN</name>
<keyword evidence="3 6" id="KW-0812">Transmembrane</keyword>
<comment type="subcellular location">
    <subcellularLocation>
        <location evidence="6">Cell membrane</location>
        <topology evidence="6">Multi-pass membrane protein</topology>
    </subcellularLocation>
    <subcellularLocation>
        <location evidence="1">Membrane</location>
    </subcellularLocation>
</comment>
<keyword evidence="5 6" id="KW-0472">Membrane</keyword>
<dbReference type="InterPro" id="IPR002994">
    <property type="entry name" value="Surf1/Shy1"/>
</dbReference>
<evidence type="ECO:0000256" key="7">
    <source>
        <dbReference type="SAM" id="MobiDB-lite"/>
    </source>
</evidence>